<keyword evidence="5" id="KW-1185">Reference proteome</keyword>
<dbReference type="GO" id="GO:0042274">
    <property type="term" value="P:ribosomal small subunit biogenesis"/>
    <property type="evidence" value="ECO:0007669"/>
    <property type="project" value="InterPro"/>
</dbReference>
<dbReference type="AlphaFoldDB" id="A0A2V1ATE3"/>
<feature type="signal peptide" evidence="3">
    <location>
        <begin position="1"/>
        <end position="18"/>
    </location>
</feature>
<feature type="compositionally biased region" description="Acidic residues" evidence="2">
    <location>
        <begin position="350"/>
        <end position="365"/>
    </location>
</feature>
<keyword evidence="3" id="KW-0732">Signal</keyword>
<dbReference type="RefSeq" id="XP_025341964.1">
    <property type="nucleotide sequence ID" value="XM_025488156.1"/>
</dbReference>
<feature type="region of interest" description="Disordered" evidence="2">
    <location>
        <begin position="468"/>
        <end position="516"/>
    </location>
</feature>
<comment type="caution">
    <text evidence="4">The sequence shown here is derived from an EMBL/GenBank/DDBJ whole genome shotgun (WGS) entry which is preliminary data.</text>
</comment>
<feature type="chain" id="PRO_5016117247" description="Low temperature viability protein" evidence="3">
    <location>
        <begin position="19"/>
        <end position="516"/>
    </location>
</feature>
<dbReference type="GO" id="GO:0030688">
    <property type="term" value="C:preribosome, small subunit precursor"/>
    <property type="evidence" value="ECO:0007669"/>
    <property type="project" value="TreeGrafter"/>
</dbReference>
<evidence type="ECO:0000256" key="3">
    <source>
        <dbReference type="SAM" id="SignalP"/>
    </source>
</evidence>
<dbReference type="OrthoDB" id="5852896at2759"/>
<protein>
    <recommendedName>
        <fullName evidence="6">Low temperature viability protein</fullName>
    </recommendedName>
</protein>
<feature type="compositionally biased region" description="Low complexity" evidence="2">
    <location>
        <begin position="478"/>
        <end position="488"/>
    </location>
</feature>
<dbReference type="GO" id="GO:0005829">
    <property type="term" value="C:cytosol"/>
    <property type="evidence" value="ECO:0007669"/>
    <property type="project" value="TreeGrafter"/>
</dbReference>
<comment type="similarity">
    <text evidence="1">Belongs to the LTV1 family.</text>
</comment>
<dbReference type="EMBL" id="PKFO01000004">
    <property type="protein sequence ID" value="PVH21024.1"/>
    <property type="molecule type" value="Genomic_DNA"/>
</dbReference>
<gene>
    <name evidence="4" type="ORF">CXQ85_004542</name>
</gene>
<evidence type="ECO:0000256" key="1">
    <source>
        <dbReference type="ARBA" id="ARBA00009078"/>
    </source>
</evidence>
<organism evidence="4 5">
    <name type="scientific">Candidozyma haemuli</name>
    <dbReference type="NCBI Taxonomy" id="45357"/>
    <lineage>
        <taxon>Eukaryota</taxon>
        <taxon>Fungi</taxon>
        <taxon>Dikarya</taxon>
        <taxon>Ascomycota</taxon>
        <taxon>Saccharomycotina</taxon>
        <taxon>Pichiomycetes</taxon>
        <taxon>Metschnikowiaceae</taxon>
        <taxon>Candidozyma</taxon>
    </lineage>
</organism>
<proteinExistence type="inferred from homology"/>
<evidence type="ECO:0000256" key="2">
    <source>
        <dbReference type="SAM" id="MobiDB-lite"/>
    </source>
</evidence>
<dbReference type="Pfam" id="PF04180">
    <property type="entry name" value="LTV"/>
    <property type="match status" value="1"/>
</dbReference>
<evidence type="ECO:0008006" key="6">
    <source>
        <dbReference type="Google" id="ProtNLM"/>
    </source>
</evidence>
<accession>A0A2V1ATE3</accession>
<feature type="region of interest" description="Disordered" evidence="2">
    <location>
        <begin position="350"/>
        <end position="387"/>
    </location>
</feature>
<feature type="region of interest" description="Disordered" evidence="2">
    <location>
        <begin position="46"/>
        <end position="68"/>
    </location>
</feature>
<evidence type="ECO:0000313" key="4">
    <source>
        <dbReference type="EMBL" id="PVH21024.1"/>
    </source>
</evidence>
<sequence>MKFNTVLAILSLAVFASAVPVHKAPVPGDPYDGDVEDNDVLALKQKTTDDEEDLLPETKEPPATNMPRKRFDKKNAQTFSVVHRSHEDALYFDNDASKHVLIPAAQRAQAASGTLSQLKARKAGKQTYSTQELESTLGKEAMNAMRANEGLAAQYGIFFDDSNYDYMQHLRPIGGGGGDSVFIEAKKPKEESKKSIESLIKDVLPSEQTRKVAFDDEENIPAELLGFNPEMDPRLREVMEALEDEAYVAEAGEGEVEDADFLDLLQSGEVDDEEDFYDDYEGDDWDLDNYQDEFDDEAYDSEHLEELDIPYNEGEAPEEVIEAAVPAVSNAWERDFMKFKKETKNAVNEWDSDNEFEDEEEDDVVGELPSINTAATGKKKSKNKLRKKMGAMTDTSSFSMSSSALFRTEGLTLLDDRYEQLNKKFEEEDPYMKEQEDFDMSKERPDFEDMLDDFLDNYELDRGGRKLVKKDREHESIKAAADAASKSKLAARRKKEKDSNGSALDKLGGSFGKMKI</sequence>
<dbReference type="GO" id="GO:0000056">
    <property type="term" value="P:ribosomal small subunit export from nucleus"/>
    <property type="evidence" value="ECO:0007669"/>
    <property type="project" value="TreeGrafter"/>
</dbReference>
<dbReference type="GeneID" id="37009872"/>
<dbReference type="VEuPathDB" id="FungiDB:CXQ85_004542"/>
<feature type="compositionally biased region" description="Basic residues" evidence="2">
    <location>
        <begin position="377"/>
        <end position="387"/>
    </location>
</feature>
<evidence type="ECO:0000313" key="5">
    <source>
        <dbReference type="Proteomes" id="UP000244309"/>
    </source>
</evidence>
<feature type="compositionally biased region" description="Basic and acidic residues" evidence="2">
    <location>
        <begin position="468"/>
        <end position="477"/>
    </location>
</feature>
<dbReference type="Proteomes" id="UP000244309">
    <property type="component" value="Unassembled WGS sequence"/>
</dbReference>
<reference evidence="4 5" key="1">
    <citation type="submission" date="2017-12" db="EMBL/GenBank/DDBJ databases">
        <title>Genome Sequence of a Multidrug-Resistant Candida haemulonii Isolate from a Patient with Chronic Leg Ulcers in Israel.</title>
        <authorList>
            <person name="Chow N.A."/>
            <person name="Gade L."/>
            <person name="Batra D."/>
            <person name="Rowe L.A."/>
            <person name="Ben-Ami R."/>
            <person name="Loparev V.N."/>
            <person name="Litvintseva A.P."/>
        </authorList>
    </citation>
    <scope>NUCLEOTIDE SEQUENCE [LARGE SCALE GENOMIC DNA]</scope>
    <source>
        <strain evidence="4 5">B11899</strain>
    </source>
</reference>
<dbReference type="PANTHER" id="PTHR21531:SF0">
    <property type="entry name" value="PROTEIN LTV1 HOMOLOG"/>
    <property type="match status" value="1"/>
</dbReference>
<dbReference type="STRING" id="45357.A0A2V1ATE3"/>
<dbReference type="PANTHER" id="PTHR21531">
    <property type="entry name" value="LOW-TEMPERATURE VIABILITY PROTEIN LTV1-RELATED"/>
    <property type="match status" value="1"/>
</dbReference>
<dbReference type="InterPro" id="IPR007307">
    <property type="entry name" value="Ltv1"/>
</dbReference>
<name>A0A2V1ATE3_9ASCO</name>
<dbReference type="GO" id="GO:0005634">
    <property type="term" value="C:nucleus"/>
    <property type="evidence" value="ECO:0007669"/>
    <property type="project" value="TreeGrafter"/>
</dbReference>